<organism evidence="6 7">
    <name type="scientific">Arthrobacter agilis</name>
    <dbReference type="NCBI Taxonomy" id="37921"/>
    <lineage>
        <taxon>Bacteria</taxon>
        <taxon>Bacillati</taxon>
        <taxon>Actinomycetota</taxon>
        <taxon>Actinomycetes</taxon>
        <taxon>Micrococcales</taxon>
        <taxon>Micrococcaceae</taxon>
        <taxon>Arthrobacter</taxon>
    </lineage>
</organism>
<dbReference type="PANTHER" id="PTHR33164:SF104">
    <property type="entry name" value="TRANSCRIPTIONAL REGULATORY PROTEIN"/>
    <property type="match status" value="1"/>
</dbReference>
<dbReference type="InterPro" id="IPR023187">
    <property type="entry name" value="Tscrpt_reg_MarR-type_CS"/>
</dbReference>
<dbReference type="SMART" id="SM00347">
    <property type="entry name" value="HTH_MARR"/>
    <property type="match status" value="1"/>
</dbReference>
<evidence type="ECO:0000256" key="2">
    <source>
        <dbReference type="ARBA" id="ARBA00023125"/>
    </source>
</evidence>
<protein>
    <submittedName>
        <fullName evidence="6">MarR family transcriptional regulator</fullName>
    </submittedName>
</protein>
<keyword evidence="1" id="KW-0805">Transcription regulation</keyword>
<proteinExistence type="predicted"/>
<dbReference type="Pfam" id="PF12802">
    <property type="entry name" value="MarR_2"/>
    <property type="match status" value="1"/>
</dbReference>
<keyword evidence="2" id="KW-0238">DNA-binding</keyword>
<dbReference type="SUPFAM" id="SSF46785">
    <property type="entry name" value="Winged helix' DNA-binding domain"/>
    <property type="match status" value="1"/>
</dbReference>
<sequence>MADQVDAAAEQREAVATGDDGSSASVRQASESWESLFRAQVGVMRRLRQDPVFRELPIGEYDVLFNLSRCPTGWTRLNELNHHLLISQPSLSRMVDRLEAKGLVRRRPAETDQRGVELALTDEGRALQRRIGSAHVHRIQQVLAPVLDPAEMAQLKALTDKINAALA</sequence>
<dbReference type="Gene3D" id="1.10.10.10">
    <property type="entry name" value="Winged helix-like DNA-binding domain superfamily/Winged helix DNA-binding domain"/>
    <property type="match status" value="1"/>
</dbReference>
<dbReference type="RefSeq" id="WP_208741449.1">
    <property type="nucleotide sequence ID" value="NZ_CP024915.1"/>
</dbReference>
<feature type="domain" description="HTH marR-type" evidence="5">
    <location>
        <begin position="33"/>
        <end position="164"/>
    </location>
</feature>
<reference evidence="6 7" key="1">
    <citation type="submission" date="2017-11" db="EMBL/GenBank/DDBJ databases">
        <title>Draft genome of Arthrobacter agilis strain UMCV2, a plant growth-promoting rhizobacterium and biocontrol capacity of phytopathogenic fungi.</title>
        <authorList>
            <person name="Martinez-Camara R."/>
            <person name="Santoyo G."/>
            <person name="Moreno-Hagelsieb G."/>
            <person name="Valencia-Cantero E."/>
        </authorList>
    </citation>
    <scope>NUCLEOTIDE SEQUENCE [LARGE SCALE GENOMIC DNA]</scope>
    <source>
        <strain evidence="6 7">UMCV2</strain>
    </source>
</reference>
<dbReference type="AlphaFoldDB" id="A0A2L0UDV4"/>
<evidence type="ECO:0000259" key="5">
    <source>
        <dbReference type="PROSITE" id="PS50995"/>
    </source>
</evidence>
<keyword evidence="3" id="KW-0804">Transcription</keyword>
<dbReference type="GO" id="GO:0006950">
    <property type="term" value="P:response to stress"/>
    <property type="evidence" value="ECO:0007669"/>
    <property type="project" value="TreeGrafter"/>
</dbReference>
<evidence type="ECO:0000256" key="3">
    <source>
        <dbReference type="ARBA" id="ARBA00023163"/>
    </source>
</evidence>
<dbReference type="InterPro" id="IPR000835">
    <property type="entry name" value="HTH_MarR-typ"/>
</dbReference>
<dbReference type="PRINTS" id="PR00598">
    <property type="entry name" value="HTHMARR"/>
</dbReference>
<evidence type="ECO:0000313" key="7">
    <source>
        <dbReference type="Proteomes" id="UP000239187"/>
    </source>
</evidence>
<dbReference type="EMBL" id="CP024915">
    <property type="protein sequence ID" value="AUZ87408.1"/>
    <property type="molecule type" value="Genomic_DNA"/>
</dbReference>
<dbReference type="GO" id="GO:0003700">
    <property type="term" value="F:DNA-binding transcription factor activity"/>
    <property type="evidence" value="ECO:0007669"/>
    <property type="project" value="InterPro"/>
</dbReference>
<evidence type="ECO:0000313" key="6">
    <source>
        <dbReference type="EMBL" id="AUZ87408.1"/>
    </source>
</evidence>
<dbReference type="InterPro" id="IPR036388">
    <property type="entry name" value="WH-like_DNA-bd_sf"/>
</dbReference>
<dbReference type="InterPro" id="IPR039422">
    <property type="entry name" value="MarR/SlyA-like"/>
</dbReference>
<dbReference type="PROSITE" id="PS50995">
    <property type="entry name" value="HTH_MARR_2"/>
    <property type="match status" value="1"/>
</dbReference>
<dbReference type="InterPro" id="IPR036390">
    <property type="entry name" value="WH_DNA-bd_sf"/>
</dbReference>
<dbReference type="PROSITE" id="PS01117">
    <property type="entry name" value="HTH_MARR_1"/>
    <property type="match status" value="1"/>
</dbReference>
<name>A0A2L0UDV4_9MICC</name>
<dbReference type="GO" id="GO:0003677">
    <property type="term" value="F:DNA binding"/>
    <property type="evidence" value="ECO:0007669"/>
    <property type="project" value="UniProtKB-KW"/>
</dbReference>
<dbReference type="PANTHER" id="PTHR33164">
    <property type="entry name" value="TRANSCRIPTIONAL REGULATOR, MARR FAMILY"/>
    <property type="match status" value="1"/>
</dbReference>
<accession>A0A2L0UDV4</accession>
<gene>
    <name evidence="6" type="ORF">CVO76_07025</name>
</gene>
<feature type="region of interest" description="Disordered" evidence="4">
    <location>
        <begin position="1"/>
        <end position="25"/>
    </location>
</feature>
<evidence type="ECO:0000256" key="4">
    <source>
        <dbReference type="SAM" id="MobiDB-lite"/>
    </source>
</evidence>
<dbReference type="Proteomes" id="UP000239187">
    <property type="component" value="Chromosome"/>
</dbReference>
<evidence type="ECO:0000256" key="1">
    <source>
        <dbReference type="ARBA" id="ARBA00023015"/>
    </source>
</evidence>